<feature type="transmembrane region" description="Helical" evidence="1">
    <location>
        <begin position="73"/>
        <end position="94"/>
    </location>
</feature>
<protein>
    <submittedName>
        <fullName evidence="2">Uncharacterized protein</fullName>
    </submittedName>
</protein>
<keyword evidence="1" id="KW-0472">Membrane</keyword>
<keyword evidence="3" id="KW-1185">Reference proteome</keyword>
<accession>A0A7Y9PHB0</accession>
<name>A0A7Y9PHB0_9BACT</name>
<dbReference type="Proteomes" id="UP000589520">
    <property type="component" value="Unassembled WGS sequence"/>
</dbReference>
<comment type="caution">
    <text evidence="2">The sequence shown here is derived from an EMBL/GenBank/DDBJ whole genome shotgun (WGS) entry which is preliminary data.</text>
</comment>
<evidence type="ECO:0000313" key="2">
    <source>
        <dbReference type="EMBL" id="NYF79894.1"/>
    </source>
</evidence>
<gene>
    <name evidence="2" type="ORF">HDF17_002214</name>
</gene>
<sequence length="96" mass="10854">MIECLGFIIALGTGKKVILVLGIVFVCLIVVNGSLLIFRPDLFLRFYDWQNPGDYVGKTANWRKDVYNAQYKILGIILSLSGLGFLGLMIRLLFKR</sequence>
<feature type="transmembrane region" description="Helical" evidence="1">
    <location>
        <begin position="17"/>
        <end position="38"/>
    </location>
</feature>
<dbReference type="AlphaFoldDB" id="A0A7Y9PHB0"/>
<evidence type="ECO:0000256" key="1">
    <source>
        <dbReference type="SAM" id="Phobius"/>
    </source>
</evidence>
<keyword evidence="1" id="KW-0812">Transmembrane</keyword>
<dbReference type="EMBL" id="JACCCW010000002">
    <property type="protein sequence ID" value="NYF79894.1"/>
    <property type="molecule type" value="Genomic_DNA"/>
</dbReference>
<proteinExistence type="predicted"/>
<keyword evidence="1" id="KW-1133">Transmembrane helix</keyword>
<evidence type="ECO:0000313" key="3">
    <source>
        <dbReference type="Proteomes" id="UP000589520"/>
    </source>
</evidence>
<reference evidence="2 3" key="1">
    <citation type="submission" date="2020-07" db="EMBL/GenBank/DDBJ databases">
        <title>Genomic Encyclopedia of Type Strains, Phase IV (KMG-V): Genome sequencing to study the core and pangenomes of soil and plant-associated prokaryotes.</title>
        <authorList>
            <person name="Whitman W."/>
        </authorList>
    </citation>
    <scope>NUCLEOTIDE SEQUENCE [LARGE SCALE GENOMIC DNA]</scope>
    <source>
        <strain evidence="2 3">X4EP2</strain>
    </source>
</reference>
<organism evidence="2 3">
    <name type="scientific">Granulicella arctica</name>
    <dbReference type="NCBI Taxonomy" id="940613"/>
    <lineage>
        <taxon>Bacteria</taxon>
        <taxon>Pseudomonadati</taxon>
        <taxon>Acidobacteriota</taxon>
        <taxon>Terriglobia</taxon>
        <taxon>Terriglobales</taxon>
        <taxon>Acidobacteriaceae</taxon>
        <taxon>Granulicella</taxon>
    </lineage>
</organism>